<evidence type="ECO:0000256" key="1">
    <source>
        <dbReference type="SAM" id="SignalP"/>
    </source>
</evidence>
<keyword evidence="1" id="KW-0732">Signal</keyword>
<dbReference type="InterPro" id="IPR014567">
    <property type="entry name" value="UCP031900"/>
</dbReference>
<comment type="caution">
    <text evidence="3">The sequence shown here is derived from an EMBL/GenBank/DDBJ whole genome shotgun (WGS) entry which is preliminary data.</text>
</comment>
<dbReference type="PROSITE" id="PS51257">
    <property type="entry name" value="PROKAR_LIPOPROTEIN"/>
    <property type="match status" value="1"/>
</dbReference>
<keyword evidence="4" id="KW-1185">Reference proteome</keyword>
<proteinExistence type="predicted"/>
<accession>A0A399RKY9</accession>
<protein>
    <recommendedName>
        <fullName evidence="2">Phytase-like domain-containing protein</fullName>
    </recommendedName>
</protein>
<reference evidence="3 4" key="1">
    <citation type="submission" date="2018-08" db="EMBL/GenBank/DDBJ databases">
        <title>Henriciella mobilis sp. nov., isolated from seawater.</title>
        <authorList>
            <person name="Cheng H."/>
            <person name="Wu Y.-H."/>
            <person name="Xu X.-W."/>
            <person name="Guo L.-L."/>
        </authorList>
    </citation>
    <scope>NUCLEOTIDE SEQUENCE [LARGE SCALE GENOMIC DNA]</scope>
    <source>
        <strain evidence="3 4">JN25</strain>
    </source>
</reference>
<name>A0A399RKY9_9PROT</name>
<sequence>MRVSACMGLALSALMACSCRGAAPEQFAPLPDENVWRLADHRQDIIRQSCPNGPDDGFELSFLLSAEPVSLGEPDAVAKAFPGMDFLGGWTLSASPSSFGGLSGLKVMTSGNLLAISDGGAFVEIGFDQDALAPTERADLAFLRDESGEILTGKLAADAEGLELSGDIALVSFERHHRVIAFARDICGSNARAVPVAEIPDAPPSLGSSIRNNSGAEALSMQSGRLMIGLESVIDQLGPVAVVDAGGEVQFAARPWLDGEGLPLVGLDALDGTLFSLHRAYNPLTGNSILVSETADDGTMRVLGRLSKPLTVDNFEGIAVVDRPDGERRLFIIADDNFSDRQQTLLFAFRLRPRGS</sequence>
<evidence type="ECO:0000313" key="3">
    <source>
        <dbReference type="EMBL" id="RIJ30385.1"/>
    </source>
</evidence>
<feature type="domain" description="Phytase-like" evidence="2">
    <location>
        <begin position="98"/>
        <end position="338"/>
    </location>
</feature>
<evidence type="ECO:0000259" key="2">
    <source>
        <dbReference type="Pfam" id="PF13449"/>
    </source>
</evidence>
<dbReference type="Pfam" id="PF13449">
    <property type="entry name" value="Phytase-like"/>
    <property type="match status" value="1"/>
</dbReference>
<dbReference type="Proteomes" id="UP000266385">
    <property type="component" value="Unassembled WGS sequence"/>
</dbReference>
<dbReference type="InterPro" id="IPR027372">
    <property type="entry name" value="Phytase-like_dom"/>
</dbReference>
<dbReference type="EMBL" id="QWFX01000006">
    <property type="protein sequence ID" value="RIJ30385.1"/>
    <property type="molecule type" value="Genomic_DNA"/>
</dbReference>
<dbReference type="AlphaFoldDB" id="A0A399RKY9"/>
<dbReference type="PIRSF" id="PIRSF031900">
    <property type="entry name" value="UCP031900"/>
    <property type="match status" value="1"/>
</dbReference>
<feature type="chain" id="PRO_5017398475" description="Phytase-like domain-containing protein" evidence="1">
    <location>
        <begin position="23"/>
        <end position="356"/>
    </location>
</feature>
<gene>
    <name evidence="3" type="ORF">D1223_07040</name>
</gene>
<organism evidence="3 4">
    <name type="scientific">Henriciella mobilis</name>
    <dbReference type="NCBI Taxonomy" id="2305467"/>
    <lineage>
        <taxon>Bacteria</taxon>
        <taxon>Pseudomonadati</taxon>
        <taxon>Pseudomonadota</taxon>
        <taxon>Alphaproteobacteria</taxon>
        <taxon>Hyphomonadales</taxon>
        <taxon>Hyphomonadaceae</taxon>
        <taxon>Henriciella</taxon>
    </lineage>
</organism>
<evidence type="ECO:0000313" key="4">
    <source>
        <dbReference type="Proteomes" id="UP000266385"/>
    </source>
</evidence>
<feature type="signal peptide" evidence="1">
    <location>
        <begin position="1"/>
        <end position="22"/>
    </location>
</feature>